<dbReference type="EMBL" id="CP050469">
    <property type="protein sequence ID" value="UTZ29862.1"/>
    <property type="molecule type" value="Genomic_DNA"/>
</dbReference>
<feature type="domain" description="T6SS Phospholipase effector Tle1-like catalytic" evidence="1">
    <location>
        <begin position="142"/>
        <end position="235"/>
    </location>
</feature>
<gene>
    <name evidence="2" type="ORF">HB761_24700</name>
</gene>
<reference evidence="2" key="1">
    <citation type="submission" date="2020-03" db="EMBL/GenBank/DDBJ databases">
        <title>Five strains of Vibrio campbellii isolated from Mariana Trench.</title>
        <authorList>
            <person name="Liang J."/>
            <person name="Zhang X.-H."/>
        </authorList>
    </citation>
    <scope>NUCLEOTIDE SEQUENCE</scope>
    <source>
        <strain evidence="2">LJC014</strain>
        <plasmid evidence="2">unnamed1</plasmid>
    </source>
</reference>
<name>A0AAE9N5H5_9VIBR</name>
<dbReference type="InterPro" id="IPR018712">
    <property type="entry name" value="Tle1-like_cat"/>
</dbReference>
<organism evidence="2 3">
    <name type="scientific">Vibrio campbellii</name>
    <dbReference type="NCBI Taxonomy" id="680"/>
    <lineage>
        <taxon>Bacteria</taxon>
        <taxon>Pseudomonadati</taxon>
        <taxon>Pseudomonadota</taxon>
        <taxon>Gammaproteobacteria</taxon>
        <taxon>Vibrionales</taxon>
        <taxon>Vibrionaceae</taxon>
        <taxon>Vibrio</taxon>
    </lineage>
</organism>
<protein>
    <submittedName>
        <fullName evidence="2">DUF2235 domain-containing protein</fullName>
    </submittedName>
</protein>
<geneLocation type="plasmid" evidence="2 3">
    <name>unnamed1</name>
</geneLocation>
<evidence type="ECO:0000313" key="2">
    <source>
        <dbReference type="EMBL" id="UTZ29862.1"/>
    </source>
</evidence>
<dbReference type="RefSeq" id="WP_255944455.1">
    <property type="nucleotide sequence ID" value="NZ_CP050469.1"/>
</dbReference>
<sequence>MTGKVIVFNFDGTGNEPLDCSSNSEAQGDSISNILKLHFLLGGGLHEGEKYGQSMQDNVKASFYYQGIGTYSNALHNALESAFAFSMGDKKAILEKAGRDFTQHYENGDIVLITGFSRGAAIARQFVTIIEDLVNPSACSFVFMCLFDTVTSAGLPNLSSKTRLSNETLYEQMYQLSPIVGRALHMVSIDERRRAFQPNLMNYDPLRVEEIWFPGVHSNIGGGFYDDGLSDVTLSHSIDWLSYLVKCQKLPELTLTMKDVALDEVLPSAYLGIIDDNDLDIQPNEMGHIHYKQRTGLFQRLTLESRKVCVLKNDRIVTDESCLPVIHSSVLARKEQDPDYDPKGLQGIKTRVFYGYI</sequence>
<evidence type="ECO:0000259" key="1">
    <source>
        <dbReference type="Pfam" id="PF09994"/>
    </source>
</evidence>
<dbReference type="PANTHER" id="PTHR33840:SF1">
    <property type="entry name" value="TLE1 PHOSPHOLIPASE DOMAIN-CONTAINING PROTEIN"/>
    <property type="match status" value="1"/>
</dbReference>
<feature type="domain" description="T6SS Phospholipase effector Tle1-like catalytic" evidence="1">
    <location>
        <begin position="4"/>
        <end position="132"/>
    </location>
</feature>
<dbReference type="AlphaFoldDB" id="A0AAE9N5H5"/>
<evidence type="ECO:0000313" key="3">
    <source>
        <dbReference type="Proteomes" id="UP001058687"/>
    </source>
</evidence>
<dbReference type="Proteomes" id="UP001058687">
    <property type="component" value="Plasmid unnamed1"/>
</dbReference>
<dbReference type="PANTHER" id="PTHR33840">
    <property type="match status" value="1"/>
</dbReference>
<dbReference type="Pfam" id="PF09994">
    <property type="entry name" value="T6SS_Tle1-like_cat"/>
    <property type="match status" value="2"/>
</dbReference>
<keyword evidence="2" id="KW-0614">Plasmid</keyword>
<proteinExistence type="predicted"/>
<accession>A0AAE9N5H5</accession>